<proteinExistence type="predicted"/>
<dbReference type="OrthoDB" id="9793802at2"/>
<gene>
    <name evidence="3" type="ORF">GL300_15680</name>
</gene>
<dbReference type="InterPro" id="IPR052726">
    <property type="entry name" value="Phage_Baseplate_Hub"/>
</dbReference>
<dbReference type="EMBL" id="WMIG01000009">
    <property type="protein sequence ID" value="MTH60655.1"/>
    <property type="molecule type" value="Genomic_DNA"/>
</dbReference>
<dbReference type="PIRSF" id="PIRSF020481">
    <property type="entry name" value="BAP"/>
    <property type="match status" value="1"/>
</dbReference>
<dbReference type="InterPro" id="IPR058531">
    <property type="entry name" value="Baseplate_J_M"/>
</dbReference>
<evidence type="ECO:0000259" key="2">
    <source>
        <dbReference type="Pfam" id="PF26079"/>
    </source>
</evidence>
<dbReference type="Pfam" id="PF26079">
    <property type="entry name" value="Baseplate_J_C"/>
    <property type="match status" value="1"/>
</dbReference>
<dbReference type="RefSeq" id="WP_155040593.1">
    <property type="nucleotide sequence ID" value="NZ_WMIG01000009.1"/>
</dbReference>
<keyword evidence="4" id="KW-1185">Reference proteome</keyword>
<protein>
    <submittedName>
        <fullName evidence="3">Baseplate assembly protein</fullName>
    </submittedName>
</protein>
<sequence>MADPIDLTGLSAPDAVEELDFELILSEIRAQLLALAPELADVLELESEPINKLLEVGAYREVIMRARANDSVRAVLLATATGTDLENLAALYGVTRQVVVAANPDATPPVAEIREDDAALRKRTQLSLEALTTAGTVGAYSFHALSADGRVRGVAVTSPAPGRVLITVLSHEAGGMPSAGLLAVVADALEDVRPLCDDPVVAAPSFTDFAVDATLILSHGPGAEVVQAAARAAVQAYVADELAVGRVVRLTALLARLHQPGVESVVLTSPTSDINPGRTGVARASSIAIGHQVMS</sequence>
<dbReference type="Proteomes" id="UP000449846">
    <property type="component" value="Unassembled WGS sequence"/>
</dbReference>
<name>A0A844HR68_9RHOB</name>
<dbReference type="PANTHER" id="PTHR35862:SF1">
    <property type="entry name" value="FELS-2 PROPHAGE PROTEIN"/>
    <property type="match status" value="1"/>
</dbReference>
<dbReference type="Pfam" id="PF26078">
    <property type="entry name" value="Baseplate_J_M"/>
    <property type="match status" value="1"/>
</dbReference>
<feature type="domain" description="Baseplate J-like C-terminal" evidence="2">
    <location>
        <begin position="210"/>
        <end position="289"/>
    </location>
</feature>
<dbReference type="AlphaFoldDB" id="A0A844HR68"/>
<evidence type="ECO:0000313" key="3">
    <source>
        <dbReference type="EMBL" id="MTH60655.1"/>
    </source>
</evidence>
<comment type="caution">
    <text evidence="3">The sequence shown here is derived from an EMBL/GenBank/DDBJ whole genome shotgun (WGS) entry which is preliminary data.</text>
</comment>
<evidence type="ECO:0000313" key="4">
    <source>
        <dbReference type="Proteomes" id="UP000449846"/>
    </source>
</evidence>
<organism evidence="3 4">
    <name type="scientific">Paracoccus litorisediminis</name>
    <dbReference type="NCBI Taxonomy" id="2006130"/>
    <lineage>
        <taxon>Bacteria</taxon>
        <taxon>Pseudomonadati</taxon>
        <taxon>Pseudomonadota</taxon>
        <taxon>Alphaproteobacteria</taxon>
        <taxon>Rhodobacterales</taxon>
        <taxon>Paracoccaceae</taxon>
        <taxon>Paracoccus</taxon>
    </lineage>
</organism>
<accession>A0A844HR68</accession>
<reference evidence="3 4" key="1">
    <citation type="submission" date="2019-11" db="EMBL/GenBank/DDBJ databases">
        <authorList>
            <person name="Dong K."/>
        </authorList>
    </citation>
    <scope>NUCLEOTIDE SEQUENCE [LARGE SCALE GENOMIC DNA]</scope>
    <source>
        <strain evidence="3 4">NBRC 112902</strain>
    </source>
</reference>
<dbReference type="InterPro" id="IPR058530">
    <property type="entry name" value="Baseplate_J-like_C"/>
</dbReference>
<feature type="domain" description="Baseplate J-like central" evidence="1">
    <location>
        <begin position="133"/>
        <end position="201"/>
    </location>
</feature>
<dbReference type="PANTHER" id="PTHR35862">
    <property type="entry name" value="FELS-2 PROPHAGE PROTEIN"/>
    <property type="match status" value="1"/>
</dbReference>
<evidence type="ECO:0000259" key="1">
    <source>
        <dbReference type="Pfam" id="PF26078"/>
    </source>
</evidence>
<dbReference type="InterPro" id="IPR014507">
    <property type="entry name" value="Baseplate_assembly_J_pred"/>
</dbReference>